<keyword evidence="1" id="KW-0732">Signal</keyword>
<dbReference type="EMBL" id="QICS01000011">
    <property type="protein sequence ID" value="PXV86819.1"/>
    <property type="molecule type" value="Genomic_DNA"/>
</dbReference>
<evidence type="ECO:0000256" key="1">
    <source>
        <dbReference type="SAM" id="SignalP"/>
    </source>
</evidence>
<dbReference type="AlphaFoldDB" id="A0A318ET15"/>
<evidence type="ECO:0000313" key="3">
    <source>
        <dbReference type="Proteomes" id="UP000247523"/>
    </source>
</evidence>
<sequence length="258" mass="28528">MKKFISFFLTVIMISLPVIPSMATTTTTTLSRNKKNSIEKIITNTPYEQREDSLKNLLNSTNKTANITSSLKSNTSNVNEEDITYIEAQVDEVVDIDEDTSIVFFASGDFLVYDTVNTVDVPVMSNMCAANSINANKKASSNTSTVKSVASAYNVLGYVVLEVWAEGYFSYNGSSTPTPYMVDYDYAKYGVLNAWNVDNWKGSTSTNDSNKTAQFKASGTFGWGLTWQDNHWNMQTYTITVGYKCTKAGKTQSIKSGI</sequence>
<proteinExistence type="predicted"/>
<dbReference type="RefSeq" id="WP_110291655.1">
    <property type="nucleotide sequence ID" value="NZ_QICS01000011.1"/>
</dbReference>
<dbReference type="Proteomes" id="UP000247523">
    <property type="component" value="Unassembled WGS sequence"/>
</dbReference>
<accession>A0A318ET15</accession>
<name>A0A318ET15_9FIRM</name>
<feature type="chain" id="PRO_5016392365" evidence="1">
    <location>
        <begin position="24"/>
        <end position="258"/>
    </location>
</feature>
<evidence type="ECO:0000313" key="2">
    <source>
        <dbReference type="EMBL" id="PXV86819.1"/>
    </source>
</evidence>
<gene>
    <name evidence="2" type="ORF">C8E03_11119</name>
</gene>
<organism evidence="2 3">
    <name type="scientific">Lachnotalea glycerini</name>
    <dbReference type="NCBI Taxonomy" id="1763509"/>
    <lineage>
        <taxon>Bacteria</taxon>
        <taxon>Bacillati</taxon>
        <taxon>Bacillota</taxon>
        <taxon>Clostridia</taxon>
        <taxon>Lachnospirales</taxon>
        <taxon>Lachnospiraceae</taxon>
        <taxon>Lachnotalea</taxon>
    </lineage>
</organism>
<comment type="caution">
    <text evidence="2">The sequence shown here is derived from an EMBL/GenBank/DDBJ whole genome shotgun (WGS) entry which is preliminary data.</text>
</comment>
<feature type="signal peptide" evidence="1">
    <location>
        <begin position="1"/>
        <end position="23"/>
    </location>
</feature>
<protein>
    <submittedName>
        <fullName evidence="2">Uncharacterized protein</fullName>
    </submittedName>
</protein>
<reference evidence="2 3" key="1">
    <citation type="submission" date="2018-05" db="EMBL/GenBank/DDBJ databases">
        <title>Genomic Encyclopedia of Type Strains, Phase IV (KMG-IV): sequencing the most valuable type-strain genomes for metagenomic binning, comparative biology and taxonomic classification.</title>
        <authorList>
            <person name="Goeker M."/>
        </authorList>
    </citation>
    <scope>NUCLEOTIDE SEQUENCE [LARGE SCALE GENOMIC DNA]</scope>
    <source>
        <strain evidence="2 3">DSM 28816</strain>
    </source>
</reference>